<feature type="transmembrane region" description="Helical" evidence="1">
    <location>
        <begin position="238"/>
        <end position="256"/>
    </location>
</feature>
<keyword evidence="1" id="KW-0472">Membrane</keyword>
<dbReference type="Proteomes" id="UP000807306">
    <property type="component" value="Unassembled WGS sequence"/>
</dbReference>
<feature type="transmembrane region" description="Helical" evidence="1">
    <location>
        <begin position="93"/>
        <end position="113"/>
    </location>
</feature>
<feature type="transmembrane region" description="Helical" evidence="1">
    <location>
        <begin position="268"/>
        <end position="288"/>
    </location>
</feature>
<comment type="caution">
    <text evidence="2">The sequence shown here is derived from an EMBL/GenBank/DDBJ whole genome shotgun (WGS) entry which is preliminary data.</text>
</comment>
<name>A0A9P6EHI4_9AGAR</name>
<dbReference type="OrthoDB" id="3038990at2759"/>
<sequence length="329" mass="36050">MSLYNGPYSWVPGAFVDPTIKSQQSAGLDILIGSLAVLLWDFISTVAEDVRLVASSAYTIQILCYIIMRSTAIMAWFAAIISQTTLQRDCRKLVRVTIAFMVVNKACTSFVFFTRVCAVYSGNRVVAGTFGLLLLGVVAGSAQLLSGNVILGAPIGPTNHCTVLTPKGFLLFPVPMTEGIYDTLVCLAITYKLAEVDIFSKSIPRIPRREVRRVWWPGFLASPRLRSLSARFLRDSQFYFILTACVKIPQIIILLISVPSHHTSVSPIYFALIFPDLVIVNALASRIFRNLKLNKPGLGLLTADAELAINFTDLPVERSTAQSPSRSAG</sequence>
<feature type="transmembrane region" description="Helical" evidence="1">
    <location>
        <begin position="58"/>
        <end position="81"/>
    </location>
</feature>
<organism evidence="2 3">
    <name type="scientific">Crepidotus variabilis</name>
    <dbReference type="NCBI Taxonomy" id="179855"/>
    <lineage>
        <taxon>Eukaryota</taxon>
        <taxon>Fungi</taxon>
        <taxon>Dikarya</taxon>
        <taxon>Basidiomycota</taxon>
        <taxon>Agaricomycotina</taxon>
        <taxon>Agaricomycetes</taxon>
        <taxon>Agaricomycetidae</taxon>
        <taxon>Agaricales</taxon>
        <taxon>Agaricineae</taxon>
        <taxon>Crepidotaceae</taxon>
        <taxon>Crepidotus</taxon>
    </lineage>
</organism>
<keyword evidence="1" id="KW-1133">Transmembrane helix</keyword>
<evidence type="ECO:0000256" key="1">
    <source>
        <dbReference type="SAM" id="Phobius"/>
    </source>
</evidence>
<gene>
    <name evidence="2" type="ORF">CPB83DRAFT_292133</name>
</gene>
<dbReference type="EMBL" id="MU157849">
    <property type="protein sequence ID" value="KAF9528972.1"/>
    <property type="molecule type" value="Genomic_DNA"/>
</dbReference>
<accession>A0A9P6EHI4</accession>
<feature type="transmembrane region" description="Helical" evidence="1">
    <location>
        <begin position="125"/>
        <end position="145"/>
    </location>
</feature>
<evidence type="ECO:0000313" key="3">
    <source>
        <dbReference type="Proteomes" id="UP000807306"/>
    </source>
</evidence>
<keyword evidence="1" id="KW-0812">Transmembrane</keyword>
<keyword evidence="3" id="KW-1185">Reference proteome</keyword>
<protein>
    <submittedName>
        <fullName evidence="2">Uncharacterized protein</fullName>
    </submittedName>
</protein>
<evidence type="ECO:0000313" key="2">
    <source>
        <dbReference type="EMBL" id="KAF9528972.1"/>
    </source>
</evidence>
<dbReference type="AlphaFoldDB" id="A0A9P6EHI4"/>
<reference evidence="2" key="1">
    <citation type="submission" date="2020-11" db="EMBL/GenBank/DDBJ databases">
        <authorList>
            <consortium name="DOE Joint Genome Institute"/>
            <person name="Ahrendt S."/>
            <person name="Riley R."/>
            <person name="Andreopoulos W."/>
            <person name="Labutti K."/>
            <person name="Pangilinan J."/>
            <person name="Ruiz-Duenas F.J."/>
            <person name="Barrasa J.M."/>
            <person name="Sanchez-Garcia M."/>
            <person name="Camarero S."/>
            <person name="Miyauchi S."/>
            <person name="Serrano A."/>
            <person name="Linde D."/>
            <person name="Babiker R."/>
            <person name="Drula E."/>
            <person name="Ayuso-Fernandez I."/>
            <person name="Pacheco R."/>
            <person name="Padilla G."/>
            <person name="Ferreira P."/>
            <person name="Barriuso J."/>
            <person name="Kellner H."/>
            <person name="Castanera R."/>
            <person name="Alfaro M."/>
            <person name="Ramirez L."/>
            <person name="Pisabarro A.G."/>
            <person name="Kuo A."/>
            <person name="Tritt A."/>
            <person name="Lipzen A."/>
            <person name="He G."/>
            <person name="Yan M."/>
            <person name="Ng V."/>
            <person name="Cullen D."/>
            <person name="Martin F."/>
            <person name="Rosso M.-N."/>
            <person name="Henrissat B."/>
            <person name="Hibbett D."/>
            <person name="Martinez A.T."/>
            <person name="Grigoriev I.V."/>
        </authorList>
    </citation>
    <scope>NUCLEOTIDE SEQUENCE</scope>
    <source>
        <strain evidence="2">CBS 506.95</strain>
    </source>
</reference>
<proteinExistence type="predicted"/>